<dbReference type="InterPro" id="IPR038414">
    <property type="entry name" value="CcoP_N_sf"/>
</dbReference>
<keyword evidence="11 21" id="KW-0479">Metal-binding</keyword>
<gene>
    <name evidence="26" type="primary">ccoP</name>
    <name evidence="26" type="ORF">NVS89_09915</name>
</gene>
<dbReference type="PANTHER" id="PTHR33751:SF1">
    <property type="entry name" value="CBB3-TYPE CYTOCHROME C OXIDASE SUBUNIT FIXP"/>
    <property type="match status" value="1"/>
</dbReference>
<evidence type="ECO:0000313" key="27">
    <source>
        <dbReference type="Proteomes" id="UP001151088"/>
    </source>
</evidence>
<evidence type="ECO:0000256" key="16">
    <source>
        <dbReference type="ARBA" id="ARBA00023002"/>
    </source>
</evidence>
<comment type="cofactor">
    <cofactor evidence="21 23">
        <name>heme c</name>
        <dbReference type="ChEBI" id="CHEBI:61717"/>
    </cofactor>
    <text evidence="21 23">Binds 2 heme C groups per subunit.</text>
</comment>
<evidence type="ECO:0000256" key="14">
    <source>
        <dbReference type="ARBA" id="ARBA00022982"/>
    </source>
</evidence>
<proteinExistence type="inferred from homology"/>
<dbReference type="GO" id="GO:0016491">
    <property type="term" value="F:oxidoreductase activity"/>
    <property type="evidence" value="ECO:0007669"/>
    <property type="project" value="UniProtKB-KW"/>
</dbReference>
<evidence type="ECO:0000256" key="18">
    <source>
        <dbReference type="ARBA" id="ARBA00023065"/>
    </source>
</evidence>
<feature type="binding site" description="axial binding residue" evidence="22">
    <location>
        <position position="138"/>
    </location>
    <ligand>
        <name>heme c</name>
        <dbReference type="ChEBI" id="CHEBI:61717"/>
        <label>1</label>
    </ligand>
    <ligandPart>
        <name>Fe</name>
        <dbReference type="ChEBI" id="CHEBI:18248"/>
    </ligandPart>
</feature>
<feature type="binding site" description="covalent" evidence="23">
    <location>
        <position position="234"/>
    </location>
    <ligand>
        <name>heme c</name>
        <dbReference type="ChEBI" id="CHEBI:61717"/>
        <label>2</label>
    </ligand>
</feature>
<comment type="subunit">
    <text evidence="4">Component of the cbb3-type cytochrome c oxidase at least composed of FixN, FixO, FixQ and FixP.</text>
</comment>
<dbReference type="AlphaFoldDB" id="A0A9X2T5G6"/>
<keyword evidence="7 21" id="KW-0997">Cell inner membrane</keyword>
<evidence type="ECO:0000256" key="6">
    <source>
        <dbReference type="ARBA" id="ARBA00022475"/>
    </source>
</evidence>
<comment type="subcellular location">
    <subcellularLocation>
        <location evidence="1 21">Cell inner membrane</location>
    </subcellularLocation>
</comment>
<reference evidence="26" key="1">
    <citation type="submission" date="2022-08" db="EMBL/GenBank/DDBJ databases">
        <authorList>
            <person name="Li F."/>
        </authorList>
    </citation>
    <scope>NUCLEOTIDE SEQUENCE</scope>
    <source>
        <strain evidence="26">MQZ15Z-1</strain>
    </source>
</reference>
<dbReference type="Pfam" id="PF00034">
    <property type="entry name" value="Cytochrom_C"/>
    <property type="match status" value="1"/>
</dbReference>
<dbReference type="InterPro" id="IPR036909">
    <property type="entry name" value="Cyt_c-like_dom_sf"/>
</dbReference>
<dbReference type="InterPro" id="IPR050597">
    <property type="entry name" value="Cytochrome_c_Oxidase_Subunit"/>
</dbReference>
<evidence type="ECO:0000256" key="13">
    <source>
        <dbReference type="ARBA" id="ARBA00022781"/>
    </source>
</evidence>
<evidence type="ECO:0000256" key="5">
    <source>
        <dbReference type="ARBA" id="ARBA00022448"/>
    </source>
</evidence>
<dbReference type="EMBL" id="JANTHZ010000003">
    <property type="protein sequence ID" value="MCS0495414.1"/>
    <property type="molecule type" value="Genomic_DNA"/>
</dbReference>
<comment type="function">
    <text evidence="20">C-type cytochrome. Part of the cbb3-type cytochrome c oxidase complex. FixP subunit is required for transferring electrons from donor cytochrome c via its heme groups to FixO subunit. From there, electrons are shuttled to the catalytic binuclear center of FixN subunit where oxygen reduction takes place. The complex also functions as a proton pump.</text>
</comment>
<feature type="transmembrane region" description="Helical" evidence="24">
    <location>
        <begin position="45"/>
        <end position="63"/>
    </location>
</feature>
<name>A0A9X2T5G6_9HYPH</name>
<protein>
    <recommendedName>
        <fullName evidence="21">Cbb3-type cytochrome c oxidase subunit</fullName>
    </recommendedName>
</protein>
<evidence type="ECO:0000256" key="11">
    <source>
        <dbReference type="ARBA" id="ARBA00022723"/>
    </source>
</evidence>
<evidence type="ECO:0000256" key="21">
    <source>
        <dbReference type="PIRNR" id="PIRNR000006"/>
    </source>
</evidence>
<evidence type="ECO:0000259" key="25">
    <source>
        <dbReference type="PROSITE" id="PS51007"/>
    </source>
</evidence>
<organism evidence="26 27">
    <name type="scientific">Ancylobacter mangrovi</name>
    <dbReference type="NCBI Taxonomy" id="2972472"/>
    <lineage>
        <taxon>Bacteria</taxon>
        <taxon>Pseudomonadati</taxon>
        <taxon>Pseudomonadota</taxon>
        <taxon>Alphaproteobacteria</taxon>
        <taxon>Hyphomicrobiales</taxon>
        <taxon>Xanthobacteraceae</taxon>
        <taxon>Ancylobacter</taxon>
    </lineage>
</organism>
<dbReference type="RefSeq" id="WP_258732523.1">
    <property type="nucleotide sequence ID" value="NZ_JANTHZ010000003.1"/>
</dbReference>
<evidence type="ECO:0000313" key="26">
    <source>
        <dbReference type="EMBL" id="MCS0495414.1"/>
    </source>
</evidence>
<keyword evidence="13 21" id="KW-0375">Hydrogen ion transport</keyword>
<keyword evidence="9 21" id="KW-0679">Respiratory chain</keyword>
<evidence type="ECO:0000256" key="22">
    <source>
        <dbReference type="PIRSR" id="PIRSR000006-1"/>
    </source>
</evidence>
<dbReference type="Pfam" id="PF14715">
    <property type="entry name" value="FixP_N"/>
    <property type="match status" value="1"/>
</dbReference>
<evidence type="ECO:0000256" key="19">
    <source>
        <dbReference type="ARBA" id="ARBA00023136"/>
    </source>
</evidence>
<evidence type="ECO:0000256" key="3">
    <source>
        <dbReference type="ARBA" id="ARBA00006113"/>
    </source>
</evidence>
<feature type="domain" description="Cytochrome c" evidence="25">
    <location>
        <begin position="218"/>
        <end position="299"/>
    </location>
</feature>
<dbReference type="GO" id="GO:0005506">
    <property type="term" value="F:iron ion binding"/>
    <property type="evidence" value="ECO:0007669"/>
    <property type="project" value="InterPro"/>
</dbReference>
<feature type="binding site" description="axial binding residue" evidence="22">
    <location>
        <position position="185"/>
    </location>
    <ligand>
        <name>heme c</name>
        <dbReference type="ChEBI" id="CHEBI:61717"/>
        <label>2</label>
    </ligand>
    <ligandPart>
        <name>Fe</name>
        <dbReference type="ChEBI" id="CHEBI:18248"/>
    </ligandPart>
</feature>
<dbReference type="PIRSF" id="PIRSF000006">
    <property type="entry name" value="Cbb3-Cox_fixP"/>
    <property type="match status" value="1"/>
</dbReference>
<keyword evidence="10 24" id="KW-0812">Transmembrane</keyword>
<keyword evidence="12" id="KW-0677">Repeat</keyword>
<keyword evidence="19 21" id="KW-0472">Membrane</keyword>
<feature type="binding site" description="covalent" evidence="23">
    <location>
        <position position="137"/>
    </location>
    <ligand>
        <name>heme c</name>
        <dbReference type="ChEBI" id="CHEBI:61717"/>
        <label>1</label>
    </ligand>
</feature>
<keyword evidence="16 21" id="KW-0560">Oxidoreductase</keyword>
<dbReference type="GO" id="GO:0020037">
    <property type="term" value="F:heme binding"/>
    <property type="evidence" value="ECO:0007669"/>
    <property type="project" value="InterPro"/>
</dbReference>
<dbReference type="GO" id="GO:0009055">
    <property type="term" value="F:electron transfer activity"/>
    <property type="evidence" value="ECO:0007669"/>
    <property type="project" value="InterPro"/>
</dbReference>
<keyword evidence="14 21" id="KW-0249">Electron transport</keyword>
<evidence type="ECO:0000256" key="20">
    <source>
        <dbReference type="ARBA" id="ARBA00025525"/>
    </source>
</evidence>
<keyword evidence="27" id="KW-1185">Reference proteome</keyword>
<comment type="pathway">
    <text evidence="2 21">Energy metabolism; oxidative phosphorylation.</text>
</comment>
<evidence type="ECO:0000256" key="24">
    <source>
        <dbReference type="SAM" id="Phobius"/>
    </source>
</evidence>
<dbReference type="GO" id="GO:0005886">
    <property type="term" value="C:plasma membrane"/>
    <property type="evidence" value="ECO:0007669"/>
    <property type="project" value="UniProtKB-SubCell"/>
</dbReference>
<dbReference type="GO" id="GO:1902600">
    <property type="term" value="P:proton transmembrane transport"/>
    <property type="evidence" value="ECO:0007669"/>
    <property type="project" value="UniProtKB-KW"/>
</dbReference>
<keyword evidence="17 21" id="KW-0408">Iron</keyword>
<keyword evidence="5 21" id="KW-0813">Transport</keyword>
<evidence type="ECO:0000256" key="23">
    <source>
        <dbReference type="PIRSR" id="PIRSR000006-2"/>
    </source>
</evidence>
<feature type="binding site" description="covalent" evidence="23">
    <location>
        <position position="134"/>
    </location>
    <ligand>
        <name>heme c</name>
        <dbReference type="ChEBI" id="CHEBI:61717"/>
        <label>1</label>
    </ligand>
</feature>
<evidence type="ECO:0000256" key="15">
    <source>
        <dbReference type="ARBA" id="ARBA00022989"/>
    </source>
</evidence>
<sequence length="302" mass="32177">MADIHAQNPHAQDAHKHEVDAVTGVSTTGHEWDGIRELNNPLPRWWLWLFYACIAWAVVYWFAYPAWPLVSGYTSGLLGWNSREAIQADLAALHAQRAAFAGKLDAASLEEIEANPELLAFARAQGRAAFGDNCAPCHGAGAGGAKGYPNLNDDDWLWGGTLEQIQNTILHGARSTDDGGHMGDMPAFGRDGILTRPQVFAVADYVLSLSGHAPEGATDLEAGKQVFEANCVACHGPDAKGNPELGAPNLTDAIWLYGSDRDTIVATVTNGRGGIMPAWSGRLDPSTIKALTVYVHALGGGK</sequence>
<evidence type="ECO:0000256" key="17">
    <source>
        <dbReference type="ARBA" id="ARBA00023004"/>
    </source>
</evidence>
<evidence type="ECO:0000256" key="8">
    <source>
        <dbReference type="ARBA" id="ARBA00022617"/>
    </source>
</evidence>
<comment type="similarity">
    <text evidence="3 21">Belongs to the CcoP / FixP family.</text>
</comment>
<evidence type="ECO:0000256" key="10">
    <source>
        <dbReference type="ARBA" id="ARBA00022692"/>
    </source>
</evidence>
<dbReference type="PANTHER" id="PTHR33751">
    <property type="entry name" value="CBB3-TYPE CYTOCHROME C OXIDASE SUBUNIT FIXP"/>
    <property type="match status" value="1"/>
</dbReference>
<dbReference type="SUPFAM" id="SSF46626">
    <property type="entry name" value="Cytochrome c"/>
    <property type="match status" value="2"/>
</dbReference>
<dbReference type="Pfam" id="PF13442">
    <property type="entry name" value="Cytochrome_CBB3"/>
    <property type="match status" value="1"/>
</dbReference>
<dbReference type="InterPro" id="IPR004678">
    <property type="entry name" value="Cyt_c_oxidase_cbb3_su3"/>
</dbReference>
<feature type="binding site" description="axial binding residue" evidence="22">
    <location>
        <position position="235"/>
    </location>
    <ligand>
        <name>heme c</name>
        <dbReference type="ChEBI" id="CHEBI:61717"/>
        <label>2</label>
    </ligand>
    <ligandPart>
        <name>Fe</name>
        <dbReference type="ChEBI" id="CHEBI:18248"/>
    </ligandPart>
</feature>
<evidence type="ECO:0000256" key="4">
    <source>
        <dbReference type="ARBA" id="ARBA00011203"/>
    </source>
</evidence>
<evidence type="ECO:0000256" key="9">
    <source>
        <dbReference type="ARBA" id="ARBA00022660"/>
    </source>
</evidence>
<dbReference type="InterPro" id="IPR032858">
    <property type="entry name" value="CcoP_N"/>
</dbReference>
<dbReference type="Proteomes" id="UP001151088">
    <property type="component" value="Unassembled WGS sequence"/>
</dbReference>
<dbReference type="PROSITE" id="PS51007">
    <property type="entry name" value="CYTC"/>
    <property type="match status" value="2"/>
</dbReference>
<dbReference type="Gene3D" id="1.10.760.10">
    <property type="entry name" value="Cytochrome c-like domain"/>
    <property type="match status" value="2"/>
</dbReference>
<evidence type="ECO:0000256" key="1">
    <source>
        <dbReference type="ARBA" id="ARBA00004533"/>
    </source>
</evidence>
<keyword evidence="6 21" id="KW-1003">Cell membrane</keyword>
<evidence type="ECO:0000256" key="2">
    <source>
        <dbReference type="ARBA" id="ARBA00004673"/>
    </source>
</evidence>
<dbReference type="PRINTS" id="PR00605">
    <property type="entry name" value="CYTCHROMECIC"/>
</dbReference>
<evidence type="ECO:0000256" key="7">
    <source>
        <dbReference type="ARBA" id="ARBA00022519"/>
    </source>
</evidence>
<accession>A0A9X2T5G6</accession>
<feature type="domain" description="Cytochrome c" evidence="25">
    <location>
        <begin position="121"/>
        <end position="210"/>
    </location>
</feature>
<feature type="binding site" description="covalent" evidence="23">
    <location>
        <position position="231"/>
    </location>
    <ligand>
        <name>heme c</name>
        <dbReference type="ChEBI" id="CHEBI:61717"/>
        <label>2</label>
    </ligand>
</feature>
<keyword evidence="8 21" id="KW-0349">Heme</keyword>
<dbReference type="Gene3D" id="6.10.280.130">
    <property type="match status" value="1"/>
</dbReference>
<evidence type="ECO:0000256" key="12">
    <source>
        <dbReference type="ARBA" id="ARBA00022737"/>
    </source>
</evidence>
<keyword evidence="18 21" id="KW-0406">Ion transport</keyword>
<feature type="binding site" description="axial binding residue" evidence="22">
    <location>
        <position position="276"/>
    </location>
    <ligand>
        <name>heme c</name>
        <dbReference type="ChEBI" id="CHEBI:61717"/>
        <label>1</label>
    </ligand>
    <ligandPart>
        <name>Fe</name>
        <dbReference type="ChEBI" id="CHEBI:18248"/>
    </ligandPart>
</feature>
<dbReference type="NCBIfam" id="TIGR00782">
    <property type="entry name" value="ccoP"/>
    <property type="match status" value="1"/>
</dbReference>
<dbReference type="InterPro" id="IPR009056">
    <property type="entry name" value="Cyt_c-like_dom"/>
</dbReference>
<dbReference type="InterPro" id="IPR008168">
    <property type="entry name" value="Cyt_C_IC"/>
</dbReference>
<keyword evidence="15 24" id="KW-1133">Transmembrane helix</keyword>
<comment type="caution">
    <text evidence="26">The sequence shown here is derived from an EMBL/GenBank/DDBJ whole genome shotgun (WGS) entry which is preliminary data.</text>
</comment>